<evidence type="ECO:0008006" key="10">
    <source>
        <dbReference type="Google" id="ProtNLM"/>
    </source>
</evidence>
<dbReference type="InterPro" id="IPR036259">
    <property type="entry name" value="MFS_trans_sf"/>
</dbReference>
<comment type="caution">
    <text evidence="8">The sequence shown here is derived from an EMBL/GenBank/DDBJ whole genome shotgun (WGS) entry which is preliminary data.</text>
</comment>
<keyword evidence="5 7" id="KW-0472">Membrane</keyword>
<evidence type="ECO:0000256" key="5">
    <source>
        <dbReference type="ARBA" id="ARBA00023136"/>
    </source>
</evidence>
<keyword evidence="9" id="KW-1185">Reference proteome</keyword>
<accession>A0A4Q4TJI4</accession>
<dbReference type="Proteomes" id="UP000293360">
    <property type="component" value="Unassembled WGS sequence"/>
</dbReference>
<sequence>MVFSVVAGTGLSKMGRYRPWHFSRMALFAIGYGLFSLLDENSSTAFWASVQCLGAISIGVWMAATLPGVQAPLAETEVAVVTGTWGFLCCFGGIWGIAIPGAIFNSKVDQLVITRLEDEDMRALLSNGGAYGLASGGFITSLNHDPALEAAVKSTYADSLKLAWQVGIGFSLVGVILSLATKEIPRRTELGDAVWLG</sequence>
<evidence type="ECO:0000256" key="1">
    <source>
        <dbReference type="ARBA" id="ARBA00004141"/>
    </source>
</evidence>
<feature type="transmembrane region" description="Helical" evidence="7">
    <location>
        <begin position="162"/>
        <end position="180"/>
    </location>
</feature>
<evidence type="ECO:0000313" key="8">
    <source>
        <dbReference type="EMBL" id="RYP05750.1"/>
    </source>
</evidence>
<name>A0A4Q4TJI4_9PEZI</name>
<evidence type="ECO:0000313" key="9">
    <source>
        <dbReference type="Proteomes" id="UP000293360"/>
    </source>
</evidence>
<keyword evidence="3 7" id="KW-0812">Transmembrane</keyword>
<protein>
    <recommendedName>
        <fullName evidence="10">Major facilitator superfamily (MFS) profile domain-containing protein</fullName>
    </recommendedName>
</protein>
<reference evidence="8 9" key="1">
    <citation type="submission" date="2018-06" db="EMBL/GenBank/DDBJ databases">
        <title>Complete Genomes of Monosporascus.</title>
        <authorList>
            <person name="Robinson A.J."/>
            <person name="Natvig D.O."/>
        </authorList>
    </citation>
    <scope>NUCLEOTIDE SEQUENCE [LARGE SCALE GENOMIC DNA]</scope>
    <source>
        <strain evidence="8 9">CBS 110550</strain>
    </source>
</reference>
<organism evidence="8 9">
    <name type="scientific">Monosporascus ibericus</name>
    <dbReference type="NCBI Taxonomy" id="155417"/>
    <lineage>
        <taxon>Eukaryota</taxon>
        <taxon>Fungi</taxon>
        <taxon>Dikarya</taxon>
        <taxon>Ascomycota</taxon>
        <taxon>Pezizomycotina</taxon>
        <taxon>Sordariomycetes</taxon>
        <taxon>Xylariomycetidae</taxon>
        <taxon>Xylariales</taxon>
        <taxon>Xylariales incertae sedis</taxon>
        <taxon>Monosporascus</taxon>
    </lineage>
</organism>
<dbReference type="SUPFAM" id="SSF103473">
    <property type="entry name" value="MFS general substrate transporter"/>
    <property type="match status" value="1"/>
</dbReference>
<evidence type="ECO:0000256" key="4">
    <source>
        <dbReference type="ARBA" id="ARBA00022989"/>
    </source>
</evidence>
<dbReference type="GO" id="GO:0022857">
    <property type="term" value="F:transmembrane transporter activity"/>
    <property type="evidence" value="ECO:0007669"/>
    <property type="project" value="TreeGrafter"/>
</dbReference>
<feature type="transmembrane region" description="Helical" evidence="7">
    <location>
        <begin position="84"/>
        <end position="104"/>
    </location>
</feature>
<comment type="subcellular location">
    <subcellularLocation>
        <location evidence="1">Membrane</location>
        <topology evidence="1">Multi-pass membrane protein</topology>
    </subcellularLocation>
</comment>
<keyword evidence="6" id="KW-0325">Glycoprotein</keyword>
<feature type="transmembrane region" description="Helical" evidence="7">
    <location>
        <begin position="124"/>
        <end position="142"/>
    </location>
</feature>
<keyword evidence="4 7" id="KW-1133">Transmembrane helix</keyword>
<proteinExistence type="predicted"/>
<dbReference type="PANTHER" id="PTHR23501">
    <property type="entry name" value="MAJOR FACILITATOR SUPERFAMILY"/>
    <property type="match status" value="1"/>
</dbReference>
<dbReference type="EMBL" id="QJNU01000158">
    <property type="protein sequence ID" value="RYP05750.1"/>
    <property type="molecule type" value="Genomic_DNA"/>
</dbReference>
<evidence type="ECO:0000256" key="2">
    <source>
        <dbReference type="ARBA" id="ARBA00022448"/>
    </source>
</evidence>
<dbReference type="GO" id="GO:0005886">
    <property type="term" value="C:plasma membrane"/>
    <property type="evidence" value="ECO:0007669"/>
    <property type="project" value="TreeGrafter"/>
</dbReference>
<keyword evidence="2" id="KW-0813">Transport</keyword>
<evidence type="ECO:0000256" key="3">
    <source>
        <dbReference type="ARBA" id="ARBA00022692"/>
    </source>
</evidence>
<evidence type="ECO:0000256" key="6">
    <source>
        <dbReference type="ARBA" id="ARBA00023180"/>
    </source>
</evidence>
<evidence type="ECO:0000256" key="7">
    <source>
        <dbReference type="SAM" id="Phobius"/>
    </source>
</evidence>
<dbReference type="PANTHER" id="PTHR23501:SF187">
    <property type="entry name" value="MAJOR FACILITATOR SUPERFAMILY (MFS) PROFILE DOMAIN-CONTAINING PROTEIN"/>
    <property type="match status" value="1"/>
</dbReference>
<gene>
    <name evidence="8" type="ORF">DL764_003608</name>
</gene>
<feature type="transmembrane region" description="Helical" evidence="7">
    <location>
        <begin position="20"/>
        <end position="38"/>
    </location>
</feature>
<feature type="transmembrane region" description="Helical" evidence="7">
    <location>
        <begin position="45"/>
        <end position="64"/>
    </location>
</feature>
<dbReference type="AlphaFoldDB" id="A0A4Q4TJI4"/>
<dbReference type="OrthoDB" id="10021397at2759"/>